<evidence type="ECO:0000256" key="7">
    <source>
        <dbReference type="SAM" id="Phobius"/>
    </source>
</evidence>
<keyword evidence="5 7" id="KW-0472">Membrane</keyword>
<evidence type="ECO:0000313" key="8">
    <source>
        <dbReference type="EMBL" id="MFD1341309.1"/>
    </source>
</evidence>
<dbReference type="Proteomes" id="UP001597135">
    <property type="component" value="Unassembled WGS sequence"/>
</dbReference>
<dbReference type="NCBIfam" id="TIGR01494">
    <property type="entry name" value="ATPase_P-type"/>
    <property type="match status" value="1"/>
</dbReference>
<dbReference type="PANTHER" id="PTHR43520:SF8">
    <property type="entry name" value="P-TYPE CU(+) TRANSPORTER"/>
    <property type="match status" value="1"/>
</dbReference>
<dbReference type="InterPro" id="IPR036412">
    <property type="entry name" value="HAD-like_sf"/>
</dbReference>
<dbReference type="EMBL" id="JBHTMU010000003">
    <property type="protein sequence ID" value="MFD1341309.1"/>
    <property type="molecule type" value="Genomic_DNA"/>
</dbReference>
<dbReference type="SUPFAM" id="SSF56784">
    <property type="entry name" value="HAD-like"/>
    <property type="match status" value="1"/>
</dbReference>
<accession>A0ABW3ZDU0</accession>
<comment type="caution">
    <text evidence="8">The sequence shown here is derived from an EMBL/GenBank/DDBJ whole genome shotgun (WGS) entry which is preliminary data.</text>
</comment>
<sequence length="323" mass="32854">MPRSDHPVGRAITAAAEEEGLRLPATEDVTALAGRGLSGRVGGAAFLIGSARLMEEEGIDIAALRPRHAALAAEGRSVFYAAKNGQAAALLAVSDPIKPDAKAAVAGLRAQGREVAIITGDGEATARAVAATLGIERVIAGVLPEGKVDAVRALQEGGPVAFVGDGINDAPALAAADVGIALGTGTDVAVESADVVLMSGALAGVGNAVEISAATLRNIRQNLVWAFGYNAALVPVAAGALYPVNGMLLSPMLAAGAMALSSVFVLSNALRLRRAGRKSERVEKVTQGQSEGRVTRRPEPRVNCPLFPQSATESGLPLVKRRG</sequence>
<dbReference type="PROSITE" id="PS01229">
    <property type="entry name" value="COF_2"/>
    <property type="match status" value="1"/>
</dbReference>
<evidence type="ECO:0000256" key="3">
    <source>
        <dbReference type="ARBA" id="ARBA00022967"/>
    </source>
</evidence>
<dbReference type="InterPro" id="IPR023299">
    <property type="entry name" value="ATPase_P-typ_cyto_dom_N"/>
</dbReference>
<evidence type="ECO:0000256" key="1">
    <source>
        <dbReference type="ARBA" id="ARBA00004370"/>
    </source>
</evidence>
<dbReference type="Pfam" id="PF00702">
    <property type="entry name" value="Hydrolase"/>
    <property type="match status" value="1"/>
</dbReference>
<evidence type="ECO:0000256" key="4">
    <source>
        <dbReference type="ARBA" id="ARBA00022989"/>
    </source>
</evidence>
<proteinExistence type="predicted"/>
<feature type="transmembrane region" description="Helical" evidence="7">
    <location>
        <begin position="223"/>
        <end position="242"/>
    </location>
</feature>
<evidence type="ECO:0000256" key="5">
    <source>
        <dbReference type="ARBA" id="ARBA00023136"/>
    </source>
</evidence>
<comment type="subcellular location">
    <subcellularLocation>
        <location evidence="1">Membrane</location>
    </subcellularLocation>
</comment>
<dbReference type="Gene3D" id="3.40.1110.10">
    <property type="entry name" value="Calcium-transporting ATPase, cytoplasmic domain N"/>
    <property type="match status" value="1"/>
</dbReference>
<dbReference type="InterPro" id="IPR001757">
    <property type="entry name" value="P_typ_ATPase"/>
</dbReference>
<evidence type="ECO:0000313" key="9">
    <source>
        <dbReference type="Proteomes" id="UP001597135"/>
    </source>
</evidence>
<dbReference type="PRINTS" id="PR00120">
    <property type="entry name" value="HATPASE"/>
</dbReference>
<protein>
    <submittedName>
        <fullName evidence="8">HAD-IC family P-type ATPase</fullName>
    </submittedName>
</protein>
<evidence type="ECO:0000256" key="6">
    <source>
        <dbReference type="SAM" id="MobiDB-lite"/>
    </source>
</evidence>
<organism evidence="8 9">
    <name type="scientific">Litorisediminicola beolgyonensis</name>
    <dbReference type="NCBI Taxonomy" id="1173614"/>
    <lineage>
        <taxon>Bacteria</taxon>
        <taxon>Pseudomonadati</taxon>
        <taxon>Pseudomonadota</taxon>
        <taxon>Alphaproteobacteria</taxon>
        <taxon>Rhodobacterales</taxon>
        <taxon>Paracoccaceae</taxon>
        <taxon>Litorisediminicola</taxon>
    </lineage>
</organism>
<feature type="transmembrane region" description="Helical" evidence="7">
    <location>
        <begin position="248"/>
        <end position="270"/>
    </location>
</feature>
<feature type="region of interest" description="Disordered" evidence="6">
    <location>
        <begin position="281"/>
        <end position="323"/>
    </location>
</feature>
<gene>
    <name evidence="8" type="ORF">ACFQ4E_02650</name>
</gene>
<keyword evidence="4 7" id="KW-1133">Transmembrane helix</keyword>
<dbReference type="InterPro" id="IPR023214">
    <property type="entry name" value="HAD_sf"/>
</dbReference>
<evidence type="ECO:0000256" key="2">
    <source>
        <dbReference type="ARBA" id="ARBA00022692"/>
    </source>
</evidence>
<keyword evidence="9" id="KW-1185">Reference proteome</keyword>
<name>A0ABW3ZDU0_9RHOB</name>
<dbReference type="PANTHER" id="PTHR43520">
    <property type="entry name" value="ATP7, ISOFORM B"/>
    <property type="match status" value="1"/>
</dbReference>
<dbReference type="PRINTS" id="PR00119">
    <property type="entry name" value="CATATPASE"/>
</dbReference>
<dbReference type="Gene3D" id="3.40.50.1000">
    <property type="entry name" value="HAD superfamily/HAD-like"/>
    <property type="match status" value="1"/>
</dbReference>
<keyword evidence="3" id="KW-1278">Translocase</keyword>
<reference evidence="9" key="1">
    <citation type="journal article" date="2019" name="Int. J. Syst. Evol. Microbiol.">
        <title>The Global Catalogue of Microorganisms (GCM) 10K type strain sequencing project: providing services to taxonomists for standard genome sequencing and annotation.</title>
        <authorList>
            <consortium name="The Broad Institute Genomics Platform"/>
            <consortium name="The Broad Institute Genome Sequencing Center for Infectious Disease"/>
            <person name="Wu L."/>
            <person name="Ma J."/>
        </authorList>
    </citation>
    <scope>NUCLEOTIDE SEQUENCE [LARGE SCALE GENOMIC DNA]</scope>
    <source>
        <strain evidence="9">CCUG 62953</strain>
    </source>
</reference>
<keyword evidence="2 7" id="KW-0812">Transmembrane</keyword>